<gene>
    <name evidence="3" type="ORF">ALAG00032_LOCUS9023</name>
</gene>
<dbReference type="InterPro" id="IPR012349">
    <property type="entry name" value="Split_barrel_FMN-bd"/>
</dbReference>
<dbReference type="GO" id="GO:0005737">
    <property type="term" value="C:cytoplasm"/>
    <property type="evidence" value="ECO:0007669"/>
    <property type="project" value="UniProtKB-ARBA"/>
</dbReference>
<proteinExistence type="predicted"/>
<sequence>MELLLIFSTAAVVFCQEQPPSINDKPSYARWMVESLDWGTLSTLSTMNHVSGSPFGNPVSFASNHGVPYMCVSPLDQSIQDLFADARVSLSMSEAQFGNYSSCLIPSGDPENPPCARLSISGVFENVTDPNEWQIAKQVLTAKHPSFENFCFSSDDSFHHFFLAKINIYQVWLINMYGGASFITPSQYYNVTKNQEESNLSSSSSSTLIIN</sequence>
<dbReference type="PANTHER" id="PTHR13343">
    <property type="entry name" value="CREG1 PROTEIN"/>
    <property type="match status" value="1"/>
</dbReference>
<dbReference type="InterPro" id="IPR055343">
    <property type="entry name" value="CREG_beta-barrel"/>
</dbReference>
<evidence type="ECO:0000259" key="2">
    <source>
        <dbReference type="Pfam" id="PF13883"/>
    </source>
</evidence>
<protein>
    <recommendedName>
        <fullName evidence="2">CREG-like beta-barrel domain-containing protein</fullName>
    </recommendedName>
</protein>
<keyword evidence="1" id="KW-0732">Signal</keyword>
<feature type="signal peptide" evidence="1">
    <location>
        <begin position="1"/>
        <end position="15"/>
    </location>
</feature>
<reference evidence="3" key="1">
    <citation type="submission" date="2021-01" db="EMBL/GenBank/DDBJ databases">
        <authorList>
            <person name="Corre E."/>
            <person name="Pelletier E."/>
            <person name="Niang G."/>
            <person name="Scheremetjew M."/>
            <person name="Finn R."/>
            <person name="Kale V."/>
            <person name="Holt S."/>
            <person name="Cochrane G."/>
            <person name="Meng A."/>
            <person name="Brown T."/>
            <person name="Cohen L."/>
        </authorList>
    </citation>
    <scope>NUCLEOTIDE SEQUENCE</scope>
    <source>
        <strain evidence="3">CCMP1510</strain>
    </source>
</reference>
<feature type="chain" id="PRO_5031444449" description="CREG-like beta-barrel domain-containing protein" evidence="1">
    <location>
        <begin position="16"/>
        <end position="211"/>
    </location>
</feature>
<evidence type="ECO:0000313" key="3">
    <source>
        <dbReference type="EMBL" id="CAE0368261.1"/>
    </source>
</evidence>
<dbReference type="SUPFAM" id="SSF50475">
    <property type="entry name" value="FMN-binding split barrel"/>
    <property type="match status" value="1"/>
</dbReference>
<dbReference type="PANTHER" id="PTHR13343:SF17">
    <property type="entry name" value="CELLULAR REPRESSOR OF E1A-STIMULATED GENES, ISOFORM A"/>
    <property type="match status" value="1"/>
</dbReference>
<evidence type="ECO:0000256" key="1">
    <source>
        <dbReference type="SAM" id="SignalP"/>
    </source>
</evidence>
<feature type="domain" description="CREG-like beta-barrel" evidence="2">
    <location>
        <begin position="20"/>
        <end position="190"/>
    </location>
</feature>
<accession>A0A7S3JXG3</accession>
<dbReference type="Pfam" id="PF13883">
    <property type="entry name" value="CREG_beta-barrel"/>
    <property type="match status" value="1"/>
</dbReference>
<dbReference type="AlphaFoldDB" id="A0A7S3JXG3"/>
<organism evidence="3">
    <name type="scientific">Aureoumbra lagunensis</name>
    <dbReference type="NCBI Taxonomy" id="44058"/>
    <lineage>
        <taxon>Eukaryota</taxon>
        <taxon>Sar</taxon>
        <taxon>Stramenopiles</taxon>
        <taxon>Ochrophyta</taxon>
        <taxon>Pelagophyceae</taxon>
        <taxon>Pelagomonadales</taxon>
        <taxon>Aureoumbra</taxon>
    </lineage>
</organism>
<name>A0A7S3JXG3_9STRA</name>
<dbReference type="Gene3D" id="2.30.110.10">
    <property type="entry name" value="Electron Transport, Fmn-binding Protein, Chain A"/>
    <property type="match status" value="1"/>
</dbReference>
<dbReference type="EMBL" id="HBIJ01013311">
    <property type="protein sequence ID" value="CAE0368261.1"/>
    <property type="molecule type" value="Transcribed_RNA"/>
</dbReference>